<feature type="domain" description="Transcriptional repressor PaaX-like C-terminal" evidence="2">
    <location>
        <begin position="166"/>
        <end position="239"/>
    </location>
</feature>
<dbReference type="InterPro" id="IPR011965">
    <property type="entry name" value="PaaX_trns_reg"/>
</dbReference>
<dbReference type="PANTHER" id="PTHR30319">
    <property type="entry name" value="PHENYLACETIC ACID REGULATOR-RELATED TRANSCRIPTIONAL REPRESSOR"/>
    <property type="match status" value="1"/>
</dbReference>
<dbReference type="InterPro" id="IPR013225">
    <property type="entry name" value="PaaX_C"/>
</dbReference>
<gene>
    <name evidence="3" type="ORF">KB874_17290</name>
</gene>
<dbReference type="Gene3D" id="1.20.58.1460">
    <property type="match status" value="1"/>
</dbReference>
<dbReference type="Pfam" id="PF07848">
    <property type="entry name" value="PaaX"/>
    <property type="match status" value="1"/>
</dbReference>
<comment type="caution">
    <text evidence="3">The sequence shown here is derived from an EMBL/GenBank/DDBJ whole genome shotgun (WGS) entry which is preliminary data.</text>
</comment>
<dbReference type="SUPFAM" id="SSF46785">
    <property type="entry name" value="Winged helix' DNA-binding domain"/>
    <property type="match status" value="1"/>
</dbReference>
<dbReference type="AlphaFoldDB" id="A0A8J7WHP5"/>
<evidence type="ECO:0000259" key="2">
    <source>
        <dbReference type="Pfam" id="PF08223"/>
    </source>
</evidence>
<evidence type="ECO:0008006" key="5">
    <source>
        <dbReference type="Google" id="ProtNLM"/>
    </source>
</evidence>
<reference evidence="3" key="1">
    <citation type="submission" date="2021-04" db="EMBL/GenBank/DDBJ databases">
        <authorList>
            <person name="Yoon J."/>
        </authorList>
    </citation>
    <scope>NUCLEOTIDE SEQUENCE</scope>
    <source>
        <strain evidence="3">KMU-90</strain>
    </source>
</reference>
<evidence type="ECO:0000313" key="4">
    <source>
        <dbReference type="Proteomes" id="UP000681356"/>
    </source>
</evidence>
<dbReference type="RefSeq" id="WP_212537808.1">
    <property type="nucleotide sequence ID" value="NZ_JAGTUU010000007.1"/>
</dbReference>
<dbReference type="InterPro" id="IPR012906">
    <property type="entry name" value="PaaX-like_N"/>
</dbReference>
<dbReference type="Proteomes" id="UP000681356">
    <property type="component" value="Unassembled WGS sequence"/>
</dbReference>
<sequence>MDPLQPLIDTLDADGRPRVWSLVVTVFGDAVQVRGGQIATGRLSRLLGRIGIETGALRTALSRLSSEGWVKGRREGRTSRYTLTPEGQRQFAPATARIYAPPRTEPVPAWVFGEGARPGALSVAGGWLAPAPVDAPGFAITGQLSTGAAEAVWQALDPDHRVAVDRLASDLAALQALPDTPLDAAVARMLLVHRWRRLVLRWPELPADLVPEGFAPRDLHRTVAERYAALAPLSERWFDEPCDDLDPLPASSIAFARRFGSAQMP</sequence>
<protein>
    <recommendedName>
        <fullName evidence="5">PaaX family transcriptional regulator</fullName>
    </recommendedName>
</protein>
<dbReference type="InterPro" id="IPR036388">
    <property type="entry name" value="WH-like_DNA-bd_sf"/>
</dbReference>
<name>A0A8J7WHP5_9RHOB</name>
<evidence type="ECO:0000259" key="1">
    <source>
        <dbReference type="Pfam" id="PF07848"/>
    </source>
</evidence>
<dbReference type="GO" id="GO:0006351">
    <property type="term" value="P:DNA-templated transcription"/>
    <property type="evidence" value="ECO:0007669"/>
    <property type="project" value="InterPro"/>
</dbReference>
<feature type="domain" description="Transcriptional repressor PaaX-like N-terminal" evidence="1">
    <location>
        <begin position="20"/>
        <end position="86"/>
    </location>
</feature>
<evidence type="ECO:0000313" key="3">
    <source>
        <dbReference type="EMBL" id="MBS0125841.1"/>
    </source>
</evidence>
<keyword evidence="4" id="KW-1185">Reference proteome</keyword>
<proteinExistence type="predicted"/>
<dbReference type="EMBL" id="JAGTUU010000007">
    <property type="protein sequence ID" value="MBS0125841.1"/>
    <property type="molecule type" value="Genomic_DNA"/>
</dbReference>
<organism evidence="3 4">
    <name type="scientific">Thetidibacter halocola</name>
    <dbReference type="NCBI Taxonomy" id="2827239"/>
    <lineage>
        <taxon>Bacteria</taxon>
        <taxon>Pseudomonadati</taxon>
        <taxon>Pseudomonadota</taxon>
        <taxon>Alphaproteobacteria</taxon>
        <taxon>Rhodobacterales</taxon>
        <taxon>Roseobacteraceae</taxon>
        <taxon>Thetidibacter</taxon>
    </lineage>
</organism>
<dbReference type="Pfam" id="PF08223">
    <property type="entry name" value="PaaX_C"/>
    <property type="match status" value="1"/>
</dbReference>
<accession>A0A8J7WHP5</accession>
<dbReference type="PIRSF" id="PIRSF020623">
    <property type="entry name" value="PaaX"/>
    <property type="match status" value="1"/>
</dbReference>
<dbReference type="PANTHER" id="PTHR30319:SF1">
    <property type="entry name" value="TRANSCRIPTIONAL REPRESSOR PAAX"/>
    <property type="match status" value="1"/>
</dbReference>
<dbReference type="Gene3D" id="1.10.10.10">
    <property type="entry name" value="Winged helix-like DNA-binding domain superfamily/Winged helix DNA-binding domain"/>
    <property type="match status" value="1"/>
</dbReference>
<dbReference type="InterPro" id="IPR036390">
    <property type="entry name" value="WH_DNA-bd_sf"/>
</dbReference>